<feature type="modified residue" description="N6-(pyridoxal phosphate)lysine" evidence="4">
    <location>
        <position position="191"/>
    </location>
</feature>
<evidence type="ECO:0000256" key="3">
    <source>
        <dbReference type="PIRSR" id="PIRSR000390-1"/>
    </source>
</evidence>
<sequence length="369" mass="39201">MNRSTGAVPFLDLVDINAELHADLEVAWKAVLQHGRFVGGPEVERFEKQFAEYCESRSCVGVANGTDAIELILTALGIGGGDDVIVPANTFVATAEAVHAAGARPVFVDVRPDTLLIDPAAAAAAVNRRTAAIIGVHLFGQMVDVPTLSSLADRYGLAFIEDAAQAHGARYNGHPAGSVGCAAGFSFYPGKNLGALGDGGAVVTSDIELADRVRRLANHGRAAHDRHCHELSGRNSRLDSIQAAALSLKLARLDSDNARRRELMRRYRESLPSSFEPVAVDPAAEHVYHLAVVRTPQREQVGAALSAAGVGWGVHYPVPCHRQPAFPGCEERLPVAEEAATQILSLPISPTLGDDDVVRVCDALRGVWP</sequence>
<dbReference type="PIRSF" id="PIRSF000390">
    <property type="entry name" value="PLP_StrS"/>
    <property type="match status" value="1"/>
</dbReference>
<dbReference type="GO" id="GO:0030170">
    <property type="term" value="F:pyridoxal phosphate binding"/>
    <property type="evidence" value="ECO:0007669"/>
    <property type="project" value="TreeGrafter"/>
</dbReference>
<organism evidence="6 7">
    <name type="scientific">Saccharopolyspora phatthalungensis</name>
    <dbReference type="NCBI Taxonomy" id="664693"/>
    <lineage>
        <taxon>Bacteria</taxon>
        <taxon>Bacillati</taxon>
        <taxon>Actinomycetota</taxon>
        <taxon>Actinomycetes</taxon>
        <taxon>Pseudonocardiales</taxon>
        <taxon>Pseudonocardiaceae</taxon>
        <taxon>Saccharopolyspora</taxon>
    </lineage>
</organism>
<dbReference type="InterPro" id="IPR000653">
    <property type="entry name" value="DegT/StrS_aminotransferase"/>
</dbReference>
<dbReference type="InterPro" id="IPR015424">
    <property type="entry name" value="PyrdxlP-dep_Trfase"/>
</dbReference>
<protein>
    <submittedName>
        <fullName evidence="6">dTDP-4-amino-4,6-dideoxygalactose transaminase</fullName>
    </submittedName>
</protein>
<dbReference type="InterPro" id="IPR015421">
    <property type="entry name" value="PyrdxlP-dep_Trfase_major"/>
</dbReference>
<gene>
    <name evidence="6" type="ORF">BJ970_007497</name>
</gene>
<dbReference type="PANTHER" id="PTHR30244">
    <property type="entry name" value="TRANSAMINASE"/>
    <property type="match status" value="1"/>
</dbReference>
<name>A0A840QI45_9PSEU</name>
<dbReference type="Gene3D" id="3.40.640.10">
    <property type="entry name" value="Type I PLP-dependent aspartate aminotransferase-like (Major domain)"/>
    <property type="match status" value="1"/>
</dbReference>
<evidence type="ECO:0000256" key="5">
    <source>
        <dbReference type="RuleBase" id="RU004508"/>
    </source>
</evidence>
<keyword evidence="7" id="KW-1185">Reference proteome</keyword>
<dbReference type="CDD" id="cd00616">
    <property type="entry name" value="AHBA_syn"/>
    <property type="match status" value="1"/>
</dbReference>
<dbReference type="GO" id="GO:0000271">
    <property type="term" value="P:polysaccharide biosynthetic process"/>
    <property type="evidence" value="ECO:0007669"/>
    <property type="project" value="TreeGrafter"/>
</dbReference>
<dbReference type="GO" id="GO:0008483">
    <property type="term" value="F:transaminase activity"/>
    <property type="evidence" value="ECO:0007669"/>
    <property type="project" value="TreeGrafter"/>
</dbReference>
<reference evidence="6 7" key="1">
    <citation type="submission" date="2020-08" db="EMBL/GenBank/DDBJ databases">
        <title>Sequencing the genomes of 1000 actinobacteria strains.</title>
        <authorList>
            <person name="Klenk H.-P."/>
        </authorList>
    </citation>
    <scope>NUCLEOTIDE SEQUENCE [LARGE SCALE GENOMIC DNA]</scope>
    <source>
        <strain evidence="6 7">DSM 45584</strain>
    </source>
</reference>
<accession>A0A840QI45</accession>
<comment type="caution">
    <text evidence="6">The sequence shown here is derived from an EMBL/GenBank/DDBJ whole genome shotgun (WGS) entry which is preliminary data.</text>
</comment>
<dbReference type="AlphaFoldDB" id="A0A840QI45"/>
<dbReference type="Proteomes" id="UP000584374">
    <property type="component" value="Unassembled WGS sequence"/>
</dbReference>
<evidence type="ECO:0000313" key="6">
    <source>
        <dbReference type="EMBL" id="MBB5159897.1"/>
    </source>
</evidence>
<dbReference type="SUPFAM" id="SSF53383">
    <property type="entry name" value="PLP-dependent transferases"/>
    <property type="match status" value="1"/>
</dbReference>
<evidence type="ECO:0000256" key="4">
    <source>
        <dbReference type="PIRSR" id="PIRSR000390-2"/>
    </source>
</evidence>
<dbReference type="InterPro" id="IPR015422">
    <property type="entry name" value="PyrdxlP-dep_Trfase_small"/>
</dbReference>
<dbReference type="Pfam" id="PF01041">
    <property type="entry name" value="DegT_DnrJ_EryC1"/>
    <property type="match status" value="1"/>
</dbReference>
<evidence type="ECO:0000256" key="1">
    <source>
        <dbReference type="ARBA" id="ARBA00022898"/>
    </source>
</evidence>
<feature type="active site" description="Proton acceptor" evidence="3">
    <location>
        <position position="191"/>
    </location>
</feature>
<keyword evidence="1 4" id="KW-0663">Pyridoxal phosphate</keyword>
<comment type="similarity">
    <text evidence="2 5">Belongs to the DegT/DnrJ/EryC1 family.</text>
</comment>
<dbReference type="PANTHER" id="PTHR30244:SF36">
    <property type="entry name" value="3-OXO-GLUCOSE-6-PHOSPHATE:GLUTAMATE AMINOTRANSFERASE"/>
    <property type="match status" value="1"/>
</dbReference>
<dbReference type="EMBL" id="JACHIW010000003">
    <property type="protein sequence ID" value="MBB5159897.1"/>
    <property type="molecule type" value="Genomic_DNA"/>
</dbReference>
<evidence type="ECO:0000256" key="2">
    <source>
        <dbReference type="ARBA" id="ARBA00037999"/>
    </source>
</evidence>
<dbReference type="Gene3D" id="3.90.1150.10">
    <property type="entry name" value="Aspartate Aminotransferase, domain 1"/>
    <property type="match status" value="1"/>
</dbReference>
<proteinExistence type="inferred from homology"/>
<evidence type="ECO:0000313" key="7">
    <source>
        <dbReference type="Proteomes" id="UP000584374"/>
    </source>
</evidence>
<dbReference type="RefSeq" id="WP_184732945.1">
    <property type="nucleotide sequence ID" value="NZ_JACHIW010000003.1"/>
</dbReference>